<keyword evidence="7" id="KW-1185">Reference proteome</keyword>
<dbReference type="Pfam" id="PF09420">
    <property type="entry name" value="Nop16"/>
    <property type="match status" value="2"/>
</dbReference>
<accession>S8CZ05</accession>
<gene>
    <name evidence="6" type="ORF">M569_02027</name>
</gene>
<dbReference type="GO" id="GO:0042273">
    <property type="term" value="P:ribosomal large subunit biogenesis"/>
    <property type="evidence" value="ECO:0007669"/>
    <property type="project" value="TreeGrafter"/>
</dbReference>
<feature type="region of interest" description="Disordered" evidence="5">
    <location>
        <begin position="1"/>
        <end position="25"/>
    </location>
</feature>
<comment type="similarity">
    <text evidence="2">Belongs to the NOP16 family.</text>
</comment>
<dbReference type="OrthoDB" id="285729at2759"/>
<name>S8CZ05_9LAMI</name>
<evidence type="ECO:0000313" key="7">
    <source>
        <dbReference type="Proteomes" id="UP000015453"/>
    </source>
</evidence>
<proteinExistence type="inferred from homology"/>
<organism evidence="6 7">
    <name type="scientific">Genlisea aurea</name>
    <dbReference type="NCBI Taxonomy" id="192259"/>
    <lineage>
        <taxon>Eukaryota</taxon>
        <taxon>Viridiplantae</taxon>
        <taxon>Streptophyta</taxon>
        <taxon>Embryophyta</taxon>
        <taxon>Tracheophyta</taxon>
        <taxon>Spermatophyta</taxon>
        <taxon>Magnoliopsida</taxon>
        <taxon>eudicotyledons</taxon>
        <taxon>Gunneridae</taxon>
        <taxon>Pentapetalae</taxon>
        <taxon>asterids</taxon>
        <taxon>lamiids</taxon>
        <taxon>Lamiales</taxon>
        <taxon>Lentibulariaceae</taxon>
        <taxon>Genlisea</taxon>
    </lineage>
</organism>
<dbReference type="GO" id="GO:0005730">
    <property type="term" value="C:nucleolus"/>
    <property type="evidence" value="ECO:0007669"/>
    <property type="project" value="UniProtKB-SubCell"/>
</dbReference>
<evidence type="ECO:0000256" key="2">
    <source>
        <dbReference type="ARBA" id="ARBA00008479"/>
    </source>
</evidence>
<dbReference type="InterPro" id="IPR019002">
    <property type="entry name" value="Ribosome_biogenesis_Nop16"/>
</dbReference>
<reference evidence="6 7" key="1">
    <citation type="journal article" date="2013" name="BMC Genomics">
        <title>The miniature genome of a carnivorous plant Genlisea aurea contains a low number of genes and short non-coding sequences.</title>
        <authorList>
            <person name="Leushkin E.V."/>
            <person name="Sutormin R.A."/>
            <person name="Nabieva E.R."/>
            <person name="Penin A.A."/>
            <person name="Kondrashov A.S."/>
            <person name="Logacheva M.D."/>
        </authorList>
    </citation>
    <scope>NUCLEOTIDE SEQUENCE [LARGE SCALE GENOMIC DNA]</scope>
</reference>
<keyword evidence="4" id="KW-0539">Nucleus</keyword>
<dbReference type="EMBL" id="AUSU01000718">
    <property type="protein sequence ID" value="EPS72724.1"/>
    <property type="molecule type" value="Genomic_DNA"/>
</dbReference>
<comment type="subcellular location">
    <subcellularLocation>
        <location evidence="1">Nucleus</location>
        <location evidence="1">Nucleolus</location>
    </subcellularLocation>
</comment>
<sequence length="186" mass="20979">MGGSRRKYKRSKPKVRVGLPRKNPKIFKPSFNVPPKLKTLLDPQSRWDESATVLQNYKALGFVSNPNFLGVMSRTPHVVEDGALQLPSPADGLVPEFGDLDAGSDLEEDDLKSALGKKRIDGKSSSLQPLTAIQRVYVSRMVEEYGDNYQAMFMDIKLNKMQHSVATLEKLCKRFRKFKDKNPLLV</sequence>
<dbReference type="PANTHER" id="PTHR13243:SF1">
    <property type="entry name" value="NUCLEOLAR PROTEIN 16"/>
    <property type="match status" value="1"/>
</dbReference>
<evidence type="ECO:0000256" key="3">
    <source>
        <dbReference type="ARBA" id="ARBA00015522"/>
    </source>
</evidence>
<protein>
    <recommendedName>
        <fullName evidence="3">Nucleolar protein 16</fullName>
    </recommendedName>
</protein>
<evidence type="ECO:0000256" key="1">
    <source>
        <dbReference type="ARBA" id="ARBA00004604"/>
    </source>
</evidence>
<comment type="caution">
    <text evidence="6">The sequence shown here is derived from an EMBL/GenBank/DDBJ whole genome shotgun (WGS) entry which is preliminary data.</text>
</comment>
<feature type="compositionally biased region" description="Basic residues" evidence="5">
    <location>
        <begin position="1"/>
        <end position="15"/>
    </location>
</feature>
<dbReference type="PANTHER" id="PTHR13243">
    <property type="entry name" value="HSPC111 PROTEIN-RELATED"/>
    <property type="match status" value="1"/>
</dbReference>
<evidence type="ECO:0000313" key="6">
    <source>
        <dbReference type="EMBL" id="EPS72724.1"/>
    </source>
</evidence>
<evidence type="ECO:0000256" key="5">
    <source>
        <dbReference type="SAM" id="MobiDB-lite"/>
    </source>
</evidence>
<evidence type="ECO:0000256" key="4">
    <source>
        <dbReference type="ARBA" id="ARBA00023242"/>
    </source>
</evidence>
<dbReference type="AlphaFoldDB" id="S8CZ05"/>
<feature type="non-terminal residue" evidence="6">
    <location>
        <position position="186"/>
    </location>
</feature>
<dbReference type="Proteomes" id="UP000015453">
    <property type="component" value="Unassembled WGS sequence"/>
</dbReference>